<evidence type="ECO:0000256" key="2">
    <source>
        <dbReference type="ARBA" id="ARBA00022763"/>
    </source>
</evidence>
<comment type="caution">
    <text evidence="8">The sequence shown here is derived from an EMBL/GenBank/DDBJ whole genome shotgun (WGS) entry which is preliminary data.</text>
</comment>
<protein>
    <recommendedName>
        <fullName evidence="6">DNA repair protein RAD52 homolog</fullName>
    </recommendedName>
</protein>
<dbReference type="GO" id="GO:0005634">
    <property type="term" value="C:nucleus"/>
    <property type="evidence" value="ECO:0007669"/>
    <property type="project" value="InterPro"/>
</dbReference>
<feature type="compositionally biased region" description="Polar residues" evidence="7">
    <location>
        <begin position="362"/>
        <end position="372"/>
    </location>
</feature>
<dbReference type="InterPro" id="IPR041247">
    <property type="entry name" value="Rad52_fam"/>
</dbReference>
<gene>
    <name evidence="8" type="primary">Rad52</name>
    <name evidence="8" type="ORF">ANSSEM_R01846</name>
</gene>
<sequence length="422" mass="47452">MPESQGKDSESPISSSSSSSSTSIAHFGQYQYTANEYQAIQHALRQKLGPEYISSRQAGGGQKVCYIEGHKVISLANEMFGFNGWAHSVTQQNVDFVDLNNGRFYVGVCAFVKVQLKDGSYHEDVGYGVSEGLKSKALSLEKARKEAVTDGLKRALKCFGNALGNCILDKDYLQAVNKLPRQIPPELDLVKTKRQDYEPEIEKARYNSCLEKQNMGWRQRCEIASTCKPSHMEASVVTEDQKQPNSSRNTDSLAIECDATYQRKLRQKQLQQQFREQMERRRQVTEVTPSSKQATAHPPVKQGTPAAVQQELAMEEDFFADDPELWDDISLETTDLNKIMGHKMAGPLAGHQTPETPHGCHQMTTRSRTPQRMNYHKPSARLAQLQPSAALMSNSRGANQHTPERSPHRRSQSLKKRRLEPT</sequence>
<feature type="region of interest" description="Disordered" evidence="7">
    <location>
        <begin position="1"/>
        <end position="22"/>
    </location>
</feature>
<dbReference type="SUPFAM" id="SSF54768">
    <property type="entry name" value="dsRNA-binding domain-like"/>
    <property type="match status" value="1"/>
</dbReference>
<comment type="function">
    <text evidence="5">Involved in double-stranded break repair. Plays a central role in genetic recombination and DNA repair by promoting the annealing of complementary single-stranded DNA and by stimulation of the RAD51 recombinase.</text>
</comment>
<name>A0A7K9VDR0_ANSSE</name>
<feature type="compositionally biased region" description="Basic and acidic residues" evidence="7">
    <location>
        <begin position="1"/>
        <end position="10"/>
    </location>
</feature>
<feature type="compositionally biased region" description="Basic residues" evidence="7">
    <location>
        <begin position="407"/>
        <end position="422"/>
    </location>
</feature>
<feature type="region of interest" description="Disordered" evidence="7">
    <location>
        <begin position="352"/>
        <end position="422"/>
    </location>
</feature>
<evidence type="ECO:0000256" key="3">
    <source>
        <dbReference type="ARBA" id="ARBA00023172"/>
    </source>
</evidence>
<dbReference type="Proteomes" id="UP000567872">
    <property type="component" value="Unassembled WGS sequence"/>
</dbReference>
<feature type="compositionally biased region" description="Low complexity" evidence="7">
    <location>
        <begin position="11"/>
        <end position="22"/>
    </location>
</feature>
<dbReference type="GO" id="GO:0006312">
    <property type="term" value="P:mitotic recombination"/>
    <property type="evidence" value="ECO:0007669"/>
    <property type="project" value="TreeGrafter"/>
</dbReference>
<evidence type="ECO:0000256" key="5">
    <source>
        <dbReference type="ARBA" id="ARBA00053354"/>
    </source>
</evidence>
<keyword evidence="9" id="KW-1185">Reference proteome</keyword>
<dbReference type="PANTHER" id="PTHR12132:SF1">
    <property type="entry name" value="DNA REPAIR PROTEIN RAD52 HOMOLOG"/>
    <property type="match status" value="1"/>
</dbReference>
<evidence type="ECO:0000256" key="1">
    <source>
        <dbReference type="ARBA" id="ARBA00006638"/>
    </source>
</evidence>
<dbReference type="EMBL" id="VXAA01005156">
    <property type="protein sequence ID" value="NXI70566.1"/>
    <property type="molecule type" value="Genomic_DNA"/>
</dbReference>
<accession>A0A7K9VDR0</accession>
<keyword evidence="3" id="KW-0233">DNA recombination</keyword>
<dbReference type="Pfam" id="PF04098">
    <property type="entry name" value="Rad52_Rad22"/>
    <property type="match status" value="1"/>
</dbReference>
<dbReference type="NCBIfam" id="TIGR00607">
    <property type="entry name" value="rad52"/>
    <property type="match status" value="1"/>
</dbReference>
<evidence type="ECO:0000313" key="9">
    <source>
        <dbReference type="Proteomes" id="UP000567872"/>
    </source>
</evidence>
<dbReference type="GO" id="GO:0000730">
    <property type="term" value="P:DNA recombinase assembly"/>
    <property type="evidence" value="ECO:0007669"/>
    <property type="project" value="InterPro"/>
</dbReference>
<proteinExistence type="inferred from homology"/>
<feature type="non-terminal residue" evidence="8">
    <location>
        <position position="1"/>
    </location>
</feature>
<dbReference type="Gene3D" id="3.30.390.80">
    <property type="entry name" value="DNA repair protein Rad52/59/22"/>
    <property type="match status" value="1"/>
</dbReference>
<evidence type="ECO:0000256" key="7">
    <source>
        <dbReference type="SAM" id="MobiDB-lite"/>
    </source>
</evidence>
<dbReference type="GO" id="GO:0010792">
    <property type="term" value="P:DNA double-strand break processing involved in repair via single-strand annealing"/>
    <property type="evidence" value="ECO:0007669"/>
    <property type="project" value="UniProtKB-ARBA"/>
</dbReference>
<dbReference type="InterPro" id="IPR042525">
    <property type="entry name" value="Rad52_Rad59_Rad22_sf"/>
</dbReference>
<feature type="non-terminal residue" evidence="8">
    <location>
        <position position="422"/>
    </location>
</feature>
<comment type="similarity">
    <text evidence="1">Belongs to the RAD52 family.</text>
</comment>
<keyword evidence="2" id="KW-0227">DNA damage</keyword>
<dbReference type="InterPro" id="IPR004585">
    <property type="entry name" value="DNA_recomb/repair_Rad52"/>
</dbReference>
<feature type="compositionally biased region" description="Polar residues" evidence="7">
    <location>
        <begin position="285"/>
        <end position="294"/>
    </location>
</feature>
<dbReference type="AlphaFoldDB" id="A0A7K9VDR0"/>
<dbReference type="GO" id="GO:0034599">
    <property type="term" value="P:cellular response to oxidative stress"/>
    <property type="evidence" value="ECO:0007669"/>
    <property type="project" value="UniProtKB-ARBA"/>
</dbReference>
<keyword evidence="4" id="KW-0234">DNA repair</keyword>
<dbReference type="FunFam" id="3.30.390.80:FF:000001">
    <property type="entry name" value="DNA repair protein RAD52 homolog"/>
    <property type="match status" value="1"/>
</dbReference>
<feature type="region of interest" description="Disordered" evidence="7">
    <location>
        <begin position="271"/>
        <end position="306"/>
    </location>
</feature>
<feature type="compositionally biased region" description="Polar residues" evidence="7">
    <location>
        <begin position="385"/>
        <end position="401"/>
    </location>
</feature>
<dbReference type="InterPro" id="IPR007232">
    <property type="entry name" value="Rad52_Rad59_Rad22"/>
</dbReference>
<evidence type="ECO:0000256" key="4">
    <source>
        <dbReference type="ARBA" id="ARBA00023204"/>
    </source>
</evidence>
<dbReference type="OrthoDB" id="206565at2759"/>
<reference evidence="8 9" key="1">
    <citation type="submission" date="2019-09" db="EMBL/GenBank/DDBJ databases">
        <title>Bird 10,000 Genomes (B10K) Project - Family phase.</title>
        <authorList>
            <person name="Zhang G."/>
        </authorList>
    </citation>
    <scope>NUCLEOTIDE SEQUENCE [LARGE SCALE GENOMIC DNA]</scope>
    <source>
        <strain evidence="8">B10K-DU-001-57</strain>
        <tissue evidence="8">Muscle</tissue>
    </source>
</reference>
<dbReference type="PANTHER" id="PTHR12132">
    <property type="entry name" value="DNA REPAIR AND RECOMBINATION PROTEIN RAD52, RAD59"/>
    <property type="match status" value="1"/>
</dbReference>
<evidence type="ECO:0000313" key="8">
    <source>
        <dbReference type="EMBL" id="NXI70566.1"/>
    </source>
</evidence>
<organism evidence="8 9">
    <name type="scientific">Anseranas semipalmata</name>
    <name type="common">Magpie goose</name>
    <name type="synonym">Anas semipalmata</name>
    <dbReference type="NCBI Taxonomy" id="8851"/>
    <lineage>
        <taxon>Eukaryota</taxon>
        <taxon>Metazoa</taxon>
        <taxon>Chordata</taxon>
        <taxon>Craniata</taxon>
        <taxon>Vertebrata</taxon>
        <taxon>Euteleostomi</taxon>
        <taxon>Archelosauria</taxon>
        <taxon>Archosauria</taxon>
        <taxon>Dinosauria</taxon>
        <taxon>Saurischia</taxon>
        <taxon>Theropoda</taxon>
        <taxon>Coelurosauria</taxon>
        <taxon>Aves</taxon>
        <taxon>Neognathae</taxon>
        <taxon>Galloanserae</taxon>
        <taxon>Anseriformes</taxon>
        <taxon>Anseranatidae</taxon>
        <taxon>Anseranas</taxon>
    </lineage>
</organism>
<evidence type="ECO:0000256" key="6">
    <source>
        <dbReference type="ARBA" id="ARBA00073403"/>
    </source>
</evidence>